<reference evidence="18 19" key="1">
    <citation type="submission" date="2020-12" db="EMBL/GenBank/DDBJ databases">
        <title>WGS of Thermoactinomyces spp.</title>
        <authorList>
            <person name="Cheng K."/>
        </authorList>
    </citation>
    <scope>NUCLEOTIDE SEQUENCE [LARGE SCALE GENOMIC DNA]</scope>
    <source>
        <strain evidence="19">CICC 10650\ACCC 41061</strain>
    </source>
</reference>
<evidence type="ECO:0000256" key="5">
    <source>
        <dbReference type="ARBA" id="ARBA00004692"/>
    </source>
</evidence>
<proteinExistence type="inferred from homology"/>
<evidence type="ECO:0000256" key="16">
    <source>
        <dbReference type="ARBA" id="ARBA00029570"/>
    </source>
</evidence>
<evidence type="ECO:0000313" key="18">
    <source>
        <dbReference type="EMBL" id="MBH8588651.1"/>
    </source>
</evidence>
<dbReference type="SUPFAM" id="SSF52540">
    <property type="entry name" value="P-loop containing nucleoside triphosphate hydrolases"/>
    <property type="match status" value="1"/>
</dbReference>
<dbReference type="EC" id="2.7.1.156" evidence="8"/>
<keyword evidence="14" id="KW-0067">ATP-binding</keyword>
<evidence type="ECO:0000256" key="1">
    <source>
        <dbReference type="ARBA" id="ARBA00000312"/>
    </source>
</evidence>
<dbReference type="PANTHER" id="PTHR34848">
    <property type="match status" value="1"/>
</dbReference>
<dbReference type="Proteomes" id="UP000641910">
    <property type="component" value="Unassembled WGS sequence"/>
</dbReference>
<evidence type="ECO:0000256" key="10">
    <source>
        <dbReference type="ARBA" id="ARBA00022573"/>
    </source>
</evidence>
<evidence type="ECO:0000256" key="8">
    <source>
        <dbReference type="ARBA" id="ARBA00012016"/>
    </source>
</evidence>
<comment type="catalytic activity">
    <reaction evidence="2">
        <text>adenosylcob(III)inamide phosphate + GTP + H(+) = adenosylcob(III)inamide-GDP + diphosphate</text>
        <dbReference type="Rhea" id="RHEA:22712"/>
        <dbReference type="ChEBI" id="CHEBI:15378"/>
        <dbReference type="ChEBI" id="CHEBI:33019"/>
        <dbReference type="ChEBI" id="CHEBI:37565"/>
        <dbReference type="ChEBI" id="CHEBI:58502"/>
        <dbReference type="ChEBI" id="CHEBI:60487"/>
        <dbReference type="EC" id="2.7.7.62"/>
    </reaction>
</comment>
<sequence length="171" mass="19708">MGIKLITGGVRSGKSRFAESLCMDAEYVTYVATGVASDEEMKKRIERHRKRRPDHWCLVEEPHRLARAFQQIPHHHLVLVDSLTAWVSNQLMLYKEEAWEEHLKQDTRVWLERLKPYEAILVTDEVGLGGVAMHPVSRAFQDGLGWLNQEVAQVADEVWMVIAGIPWRVKP</sequence>
<dbReference type="PANTHER" id="PTHR34848:SF1">
    <property type="entry name" value="BIFUNCTIONAL ADENOSYLCOBALAMIN BIOSYNTHESIS PROTEIN COBU"/>
    <property type="match status" value="1"/>
</dbReference>
<dbReference type="EC" id="2.7.7.62" evidence="9"/>
<name>A0ABS0QH96_THEVU</name>
<accession>A0ABS0QH96</accession>
<dbReference type="EMBL" id="JAECVU010000003">
    <property type="protein sequence ID" value="MBH8588651.1"/>
    <property type="molecule type" value="Genomic_DNA"/>
</dbReference>
<dbReference type="InterPro" id="IPR003203">
    <property type="entry name" value="CobU/CobP"/>
</dbReference>
<dbReference type="CDD" id="cd00544">
    <property type="entry name" value="CobU"/>
    <property type="match status" value="1"/>
</dbReference>
<dbReference type="PIRSF" id="PIRSF006135">
    <property type="entry name" value="CobU"/>
    <property type="match status" value="1"/>
</dbReference>
<evidence type="ECO:0000256" key="12">
    <source>
        <dbReference type="ARBA" id="ARBA00022741"/>
    </source>
</evidence>
<evidence type="ECO:0000256" key="11">
    <source>
        <dbReference type="ARBA" id="ARBA00022679"/>
    </source>
</evidence>
<comment type="catalytic activity">
    <reaction evidence="3">
        <text>adenosylcob(III)inamide + GTP = adenosylcob(III)inamide phosphate + GDP + H(+)</text>
        <dbReference type="Rhea" id="RHEA:15765"/>
        <dbReference type="ChEBI" id="CHEBI:2480"/>
        <dbReference type="ChEBI" id="CHEBI:15378"/>
        <dbReference type="ChEBI" id="CHEBI:37565"/>
        <dbReference type="ChEBI" id="CHEBI:58189"/>
        <dbReference type="ChEBI" id="CHEBI:58502"/>
        <dbReference type="EC" id="2.7.1.156"/>
    </reaction>
</comment>
<evidence type="ECO:0000256" key="4">
    <source>
        <dbReference type="ARBA" id="ARBA00003889"/>
    </source>
</evidence>
<comment type="caution">
    <text evidence="18">The sequence shown here is derived from an EMBL/GenBank/DDBJ whole genome shotgun (WGS) entry which is preliminary data.</text>
</comment>
<dbReference type="GO" id="GO:0008820">
    <property type="term" value="F:cobinamide phosphate guanylyltransferase activity"/>
    <property type="evidence" value="ECO:0007669"/>
    <property type="project" value="UniProtKB-EC"/>
</dbReference>
<evidence type="ECO:0000256" key="14">
    <source>
        <dbReference type="ARBA" id="ARBA00022840"/>
    </source>
</evidence>
<dbReference type="GO" id="GO:0043752">
    <property type="term" value="F:adenosylcobinamide kinase activity"/>
    <property type="evidence" value="ECO:0007669"/>
    <property type="project" value="UniProtKB-EC"/>
</dbReference>
<comment type="catalytic activity">
    <reaction evidence="1">
        <text>adenosylcob(III)inamide + ATP = adenosylcob(III)inamide phosphate + ADP + H(+)</text>
        <dbReference type="Rhea" id="RHEA:15769"/>
        <dbReference type="ChEBI" id="CHEBI:2480"/>
        <dbReference type="ChEBI" id="CHEBI:15378"/>
        <dbReference type="ChEBI" id="CHEBI:30616"/>
        <dbReference type="ChEBI" id="CHEBI:58502"/>
        <dbReference type="ChEBI" id="CHEBI:456216"/>
        <dbReference type="EC" id="2.7.1.156"/>
    </reaction>
</comment>
<evidence type="ECO:0000313" key="19">
    <source>
        <dbReference type="Proteomes" id="UP000641910"/>
    </source>
</evidence>
<keyword evidence="11 18" id="KW-0808">Transferase</keyword>
<keyword evidence="18" id="KW-0548">Nucleotidyltransferase</keyword>
<keyword evidence="10" id="KW-0169">Cobalamin biosynthesis</keyword>
<evidence type="ECO:0000256" key="7">
    <source>
        <dbReference type="ARBA" id="ARBA00007490"/>
    </source>
</evidence>
<comment type="pathway">
    <text evidence="6">Cofactor biosynthesis; adenosylcobalamin biosynthesis; adenosylcobalamin from cob(II)yrinate a,c-diamide: step 5/7.</text>
</comment>
<dbReference type="Pfam" id="PF02283">
    <property type="entry name" value="CobU"/>
    <property type="match status" value="1"/>
</dbReference>
<evidence type="ECO:0000256" key="17">
    <source>
        <dbReference type="ARBA" id="ARBA00030571"/>
    </source>
</evidence>
<keyword evidence="15" id="KW-0342">GTP-binding</keyword>
<gene>
    <name evidence="18" type="primary">cobU</name>
    <name evidence="18" type="ORF">I8U22_07430</name>
</gene>
<keyword evidence="13 18" id="KW-0418">Kinase</keyword>
<evidence type="ECO:0000256" key="3">
    <source>
        <dbReference type="ARBA" id="ARBA00001522"/>
    </source>
</evidence>
<keyword evidence="12" id="KW-0547">Nucleotide-binding</keyword>
<evidence type="ECO:0000256" key="15">
    <source>
        <dbReference type="ARBA" id="ARBA00023134"/>
    </source>
</evidence>
<evidence type="ECO:0000256" key="6">
    <source>
        <dbReference type="ARBA" id="ARBA00005159"/>
    </source>
</evidence>
<comment type="pathway">
    <text evidence="5">Cofactor biosynthesis; adenosylcobalamin biosynthesis; adenosylcobalamin from cob(II)yrinate a,c-diamide: step 6/7.</text>
</comment>
<comment type="function">
    <text evidence="4">Catalyzes ATP-dependent phosphorylation of adenosylcobinamide and addition of GMP to adenosylcobinamide phosphate.</text>
</comment>
<keyword evidence="19" id="KW-1185">Reference proteome</keyword>
<comment type="similarity">
    <text evidence="7">Belongs to the CobU/CobP family.</text>
</comment>
<dbReference type="RefSeq" id="WP_037995682.1">
    <property type="nucleotide sequence ID" value="NZ_CP039710.1"/>
</dbReference>
<dbReference type="Gene3D" id="3.40.50.300">
    <property type="entry name" value="P-loop containing nucleotide triphosphate hydrolases"/>
    <property type="match status" value="1"/>
</dbReference>
<evidence type="ECO:0000256" key="9">
    <source>
        <dbReference type="ARBA" id="ARBA00012523"/>
    </source>
</evidence>
<dbReference type="InterPro" id="IPR027417">
    <property type="entry name" value="P-loop_NTPase"/>
</dbReference>
<evidence type="ECO:0000256" key="2">
    <source>
        <dbReference type="ARBA" id="ARBA00000711"/>
    </source>
</evidence>
<protein>
    <recommendedName>
        <fullName evidence="16">Adenosylcobinamide kinase</fullName>
        <ecNumber evidence="8">2.7.1.156</ecNumber>
        <ecNumber evidence="9">2.7.7.62</ecNumber>
    </recommendedName>
    <alternativeName>
        <fullName evidence="17">Adenosylcobinamide-phosphate guanylyltransferase</fullName>
    </alternativeName>
</protein>
<organism evidence="18 19">
    <name type="scientific">Thermoactinomyces vulgaris</name>
    <dbReference type="NCBI Taxonomy" id="2026"/>
    <lineage>
        <taxon>Bacteria</taxon>
        <taxon>Bacillati</taxon>
        <taxon>Bacillota</taxon>
        <taxon>Bacilli</taxon>
        <taxon>Bacillales</taxon>
        <taxon>Thermoactinomycetaceae</taxon>
        <taxon>Thermoactinomyces</taxon>
    </lineage>
</organism>
<dbReference type="NCBIfam" id="NF004469">
    <property type="entry name" value="PRK05800.1"/>
    <property type="match status" value="1"/>
</dbReference>
<evidence type="ECO:0000256" key="13">
    <source>
        <dbReference type="ARBA" id="ARBA00022777"/>
    </source>
</evidence>